<dbReference type="PROSITE" id="PS01124">
    <property type="entry name" value="HTH_ARAC_FAMILY_2"/>
    <property type="match status" value="1"/>
</dbReference>
<dbReference type="InterPro" id="IPR009057">
    <property type="entry name" value="Homeodomain-like_sf"/>
</dbReference>
<dbReference type="PANTHER" id="PTHR47894">
    <property type="entry name" value="HTH-TYPE TRANSCRIPTIONAL REGULATOR GADX"/>
    <property type="match status" value="1"/>
</dbReference>
<accession>A0ABT2WQF5</accession>
<evidence type="ECO:0000256" key="1">
    <source>
        <dbReference type="ARBA" id="ARBA00023015"/>
    </source>
</evidence>
<dbReference type="Proteomes" id="UP001321014">
    <property type="component" value="Unassembled WGS sequence"/>
</dbReference>
<dbReference type="Pfam" id="PF12833">
    <property type="entry name" value="HTH_18"/>
    <property type="match status" value="1"/>
</dbReference>
<dbReference type="InterPro" id="IPR018060">
    <property type="entry name" value="HTH_AraC"/>
</dbReference>
<protein>
    <submittedName>
        <fullName evidence="5">AraC family transcriptional regulator</fullName>
    </submittedName>
</protein>
<dbReference type="Pfam" id="PF12625">
    <property type="entry name" value="Arabinose_bd"/>
    <property type="match status" value="1"/>
</dbReference>
<organism evidence="5 6">
    <name type="scientific">Ruegeria marisflavi</name>
    <dbReference type="NCBI Taxonomy" id="2984152"/>
    <lineage>
        <taxon>Bacteria</taxon>
        <taxon>Pseudomonadati</taxon>
        <taxon>Pseudomonadota</taxon>
        <taxon>Alphaproteobacteria</taxon>
        <taxon>Rhodobacterales</taxon>
        <taxon>Roseobacteraceae</taxon>
        <taxon>Ruegeria</taxon>
    </lineage>
</organism>
<evidence type="ECO:0000313" key="6">
    <source>
        <dbReference type="Proteomes" id="UP001321014"/>
    </source>
</evidence>
<evidence type="ECO:0000256" key="2">
    <source>
        <dbReference type="ARBA" id="ARBA00023125"/>
    </source>
</evidence>
<reference evidence="5 6" key="1">
    <citation type="submission" date="2022-10" db="EMBL/GenBank/DDBJ databases">
        <title>Ruegeria sp. nov., isolated from ocean surface water.</title>
        <authorList>
            <person name="He W."/>
            <person name="Wang L."/>
            <person name="Zhang D.-F."/>
        </authorList>
    </citation>
    <scope>NUCLEOTIDE SEQUENCE [LARGE SCALE GENOMIC DNA]</scope>
    <source>
        <strain evidence="5 6">WL0004</strain>
    </source>
</reference>
<dbReference type="PANTHER" id="PTHR47894:SF1">
    <property type="entry name" value="HTH-TYPE TRANSCRIPTIONAL REGULATOR VQSM"/>
    <property type="match status" value="1"/>
</dbReference>
<dbReference type="InterPro" id="IPR020449">
    <property type="entry name" value="Tscrpt_reg_AraC-type_HTH"/>
</dbReference>
<evidence type="ECO:0000313" key="5">
    <source>
        <dbReference type="EMBL" id="MCU9838144.1"/>
    </source>
</evidence>
<keyword evidence="3" id="KW-0804">Transcription</keyword>
<dbReference type="InterPro" id="IPR032687">
    <property type="entry name" value="AraC-type_N"/>
</dbReference>
<evidence type="ECO:0000259" key="4">
    <source>
        <dbReference type="PROSITE" id="PS01124"/>
    </source>
</evidence>
<comment type="caution">
    <text evidence="5">The sequence shown here is derived from an EMBL/GenBank/DDBJ whole genome shotgun (WGS) entry which is preliminary data.</text>
</comment>
<keyword evidence="2" id="KW-0238">DNA-binding</keyword>
<name>A0ABT2WQF5_9RHOB</name>
<keyword evidence="6" id="KW-1185">Reference proteome</keyword>
<keyword evidence="1" id="KW-0805">Transcription regulation</keyword>
<dbReference type="RefSeq" id="WP_263388212.1">
    <property type="nucleotide sequence ID" value="NZ_JAOVQN010000009.1"/>
</dbReference>
<sequence>MAVTIPATIVANILEGAVARGADPAGILVRAGLPGVVGALEAPDFVLLVRAVTLTLDDELAGLQQRPQRVGTHAIMAAHVSHADTLGAAYARAATFMDLMDNSFRYSLRENGANLLFEMTRIPGREVLNNAAVEMVLVLVSRMLAWMVGNRGAINGAWFDYPAPGHASAYRAMFHRAPMQFGQAGSGIAIPLSLCRLPVLRTEEQAAAYARRTPLDAFLPQDGTAGLPLEVAVAVETLLSADGTLPDMALIAATLGIAPHTLRRRLKRDGVDYSDIRKQVRRDMAVRLLTTTDAAVEEIAERTGFSEASAFIRAFRSWTGLTPRAYRVSEF</sequence>
<gene>
    <name evidence="5" type="ORF">OEZ49_10245</name>
</gene>
<dbReference type="Gene3D" id="1.10.10.60">
    <property type="entry name" value="Homeodomain-like"/>
    <property type="match status" value="1"/>
</dbReference>
<proteinExistence type="predicted"/>
<dbReference type="SUPFAM" id="SSF46689">
    <property type="entry name" value="Homeodomain-like"/>
    <property type="match status" value="1"/>
</dbReference>
<feature type="domain" description="HTH araC/xylS-type" evidence="4">
    <location>
        <begin position="229"/>
        <end position="329"/>
    </location>
</feature>
<evidence type="ECO:0000256" key="3">
    <source>
        <dbReference type="ARBA" id="ARBA00023163"/>
    </source>
</evidence>
<dbReference type="SMART" id="SM00342">
    <property type="entry name" value="HTH_ARAC"/>
    <property type="match status" value="1"/>
</dbReference>
<dbReference type="PRINTS" id="PR00032">
    <property type="entry name" value="HTHARAC"/>
</dbReference>
<dbReference type="EMBL" id="JAOVQN010000009">
    <property type="protein sequence ID" value="MCU9838144.1"/>
    <property type="molecule type" value="Genomic_DNA"/>
</dbReference>